<evidence type="ECO:0000256" key="5">
    <source>
        <dbReference type="ARBA" id="ARBA00023242"/>
    </source>
</evidence>
<name>A0A068UX81_COFCA</name>
<dbReference type="PANTHER" id="PTHR47999:SF9">
    <property type="entry name" value="TRANSCRIPTION REPRESSOR MYB5-LIKE"/>
    <property type="match status" value="1"/>
</dbReference>
<keyword evidence="4" id="KW-0804">Transcription</keyword>
<dbReference type="Proteomes" id="UP000295252">
    <property type="component" value="Chromosome X"/>
</dbReference>
<dbReference type="Gene3D" id="1.10.10.60">
    <property type="entry name" value="Homeodomain-like"/>
    <property type="match status" value="2"/>
</dbReference>
<dbReference type="PROSITE" id="PS51294">
    <property type="entry name" value="HTH_MYB"/>
    <property type="match status" value="2"/>
</dbReference>
<feature type="region of interest" description="Disordered" evidence="6">
    <location>
        <begin position="115"/>
        <end position="156"/>
    </location>
</feature>
<dbReference type="SUPFAM" id="SSF46689">
    <property type="entry name" value="Homeodomain-like"/>
    <property type="match status" value="1"/>
</dbReference>
<evidence type="ECO:0000256" key="6">
    <source>
        <dbReference type="SAM" id="MobiDB-lite"/>
    </source>
</evidence>
<evidence type="ECO:0000313" key="9">
    <source>
        <dbReference type="EMBL" id="CDP12203.1"/>
    </source>
</evidence>
<feature type="compositionally biased region" description="Polar residues" evidence="6">
    <location>
        <begin position="176"/>
        <end position="192"/>
    </location>
</feature>
<dbReference type="EMBL" id="HG739146">
    <property type="protein sequence ID" value="CDP12203.1"/>
    <property type="molecule type" value="Genomic_DNA"/>
</dbReference>
<dbReference type="OMA" id="PIKICSE"/>
<evidence type="ECO:0000256" key="4">
    <source>
        <dbReference type="ARBA" id="ARBA00023163"/>
    </source>
</evidence>
<dbReference type="FunFam" id="1.10.10.60:FF:000121">
    <property type="entry name" value="Myb transcription factor"/>
    <property type="match status" value="1"/>
</dbReference>
<feature type="domain" description="HTH myb-type" evidence="8">
    <location>
        <begin position="62"/>
        <end position="116"/>
    </location>
</feature>
<comment type="subcellular location">
    <subcellularLocation>
        <location evidence="1">Nucleus</location>
    </subcellularLocation>
</comment>
<keyword evidence="2" id="KW-0805">Transcription regulation</keyword>
<organism evidence="9 10">
    <name type="scientific">Coffea canephora</name>
    <name type="common">Robusta coffee</name>
    <dbReference type="NCBI Taxonomy" id="49390"/>
    <lineage>
        <taxon>Eukaryota</taxon>
        <taxon>Viridiplantae</taxon>
        <taxon>Streptophyta</taxon>
        <taxon>Embryophyta</taxon>
        <taxon>Tracheophyta</taxon>
        <taxon>Spermatophyta</taxon>
        <taxon>Magnoliopsida</taxon>
        <taxon>eudicotyledons</taxon>
        <taxon>Gunneridae</taxon>
        <taxon>Pentapetalae</taxon>
        <taxon>asterids</taxon>
        <taxon>lamiids</taxon>
        <taxon>Gentianales</taxon>
        <taxon>Rubiaceae</taxon>
        <taxon>Ixoroideae</taxon>
        <taxon>Gardenieae complex</taxon>
        <taxon>Bertiereae - Coffeeae clade</taxon>
        <taxon>Coffeeae</taxon>
        <taxon>Coffea</taxon>
    </lineage>
</organism>
<dbReference type="Pfam" id="PF00249">
    <property type="entry name" value="Myb_DNA-binding"/>
    <property type="match status" value="2"/>
</dbReference>
<feature type="compositionally biased region" description="Low complexity" evidence="6">
    <location>
        <begin position="123"/>
        <end position="133"/>
    </location>
</feature>
<dbReference type="Gramene" id="CDP12203">
    <property type="protein sequence ID" value="CDP12203"/>
    <property type="gene ID" value="GSCOC_T00035616001"/>
</dbReference>
<dbReference type="InterPro" id="IPR015495">
    <property type="entry name" value="Myb_TF_plants"/>
</dbReference>
<evidence type="ECO:0000256" key="3">
    <source>
        <dbReference type="ARBA" id="ARBA00023125"/>
    </source>
</evidence>
<dbReference type="CDD" id="cd00167">
    <property type="entry name" value="SANT"/>
    <property type="match status" value="2"/>
</dbReference>
<sequence length="272" mass="30798">MGRAPCCSKVGLQRGPWSPKEDKLLTDYVQANGEGQWRSLPKKAGLLRCGKSCRLRWMNYLRPGIKRGNVTEAEEDLIIRLQSLLGNRWSLIAARLPGRTDNEIKNHWNTRLLKRLHKGGIQPQKSSTSLLSKKSSKQPTKKKSNNKLPDHFHNTTATMYRPKPIKICSESAKSNSFGSVASGSTNKSSSNQEEGEEVVDKLEEEAKTSQVSDISWSSFELDDQSYEPRFEISDENQILFYDDDDCDLSLQADPVSDSNLLDKVYDEYLRLL</sequence>
<proteinExistence type="predicted"/>
<dbReference type="PhylomeDB" id="A0A068UX81"/>
<dbReference type="OrthoDB" id="2143914at2759"/>
<feature type="compositionally biased region" description="Basic residues" evidence="6">
    <location>
        <begin position="134"/>
        <end position="145"/>
    </location>
</feature>
<dbReference type="InParanoid" id="A0A068UX81"/>
<dbReference type="GO" id="GO:0005634">
    <property type="term" value="C:nucleus"/>
    <property type="evidence" value="ECO:0007669"/>
    <property type="project" value="UniProtKB-SubCell"/>
</dbReference>
<evidence type="ECO:0000259" key="8">
    <source>
        <dbReference type="PROSITE" id="PS51294"/>
    </source>
</evidence>
<reference evidence="10" key="1">
    <citation type="journal article" date="2014" name="Science">
        <title>The coffee genome provides insight into the convergent evolution of caffeine biosynthesis.</title>
        <authorList>
            <person name="Denoeud F."/>
            <person name="Carretero-Paulet L."/>
            <person name="Dereeper A."/>
            <person name="Droc G."/>
            <person name="Guyot R."/>
            <person name="Pietrella M."/>
            <person name="Zheng C."/>
            <person name="Alberti A."/>
            <person name="Anthony F."/>
            <person name="Aprea G."/>
            <person name="Aury J.M."/>
            <person name="Bento P."/>
            <person name="Bernard M."/>
            <person name="Bocs S."/>
            <person name="Campa C."/>
            <person name="Cenci A."/>
            <person name="Combes M.C."/>
            <person name="Crouzillat D."/>
            <person name="Da Silva C."/>
            <person name="Daddiego L."/>
            <person name="De Bellis F."/>
            <person name="Dussert S."/>
            <person name="Garsmeur O."/>
            <person name="Gayraud T."/>
            <person name="Guignon V."/>
            <person name="Jahn K."/>
            <person name="Jamilloux V."/>
            <person name="Joet T."/>
            <person name="Labadie K."/>
            <person name="Lan T."/>
            <person name="Leclercq J."/>
            <person name="Lepelley M."/>
            <person name="Leroy T."/>
            <person name="Li L.T."/>
            <person name="Librado P."/>
            <person name="Lopez L."/>
            <person name="Munoz A."/>
            <person name="Noel B."/>
            <person name="Pallavicini A."/>
            <person name="Perrotta G."/>
            <person name="Poncet V."/>
            <person name="Pot D."/>
            <person name="Priyono X."/>
            <person name="Rigoreau M."/>
            <person name="Rouard M."/>
            <person name="Rozas J."/>
            <person name="Tranchant-Dubreuil C."/>
            <person name="VanBuren R."/>
            <person name="Zhang Q."/>
            <person name="Andrade A.C."/>
            <person name="Argout X."/>
            <person name="Bertrand B."/>
            <person name="de Kochko A."/>
            <person name="Graziosi G."/>
            <person name="Henry R.J."/>
            <person name="Jayarama X."/>
            <person name="Ming R."/>
            <person name="Nagai C."/>
            <person name="Rounsley S."/>
            <person name="Sankoff D."/>
            <person name="Giuliano G."/>
            <person name="Albert V.A."/>
            <person name="Wincker P."/>
            <person name="Lashermes P."/>
        </authorList>
    </citation>
    <scope>NUCLEOTIDE SEQUENCE [LARGE SCALE GENOMIC DNA]</scope>
    <source>
        <strain evidence="10">cv. DH200-94</strain>
    </source>
</reference>
<accession>A0A068UX81</accession>
<feature type="domain" description="Myb-like" evidence="7">
    <location>
        <begin position="9"/>
        <end position="61"/>
    </location>
</feature>
<evidence type="ECO:0000259" key="7">
    <source>
        <dbReference type="PROSITE" id="PS50090"/>
    </source>
</evidence>
<dbReference type="InterPro" id="IPR017930">
    <property type="entry name" value="Myb_dom"/>
</dbReference>
<dbReference type="InterPro" id="IPR001005">
    <property type="entry name" value="SANT/Myb"/>
</dbReference>
<evidence type="ECO:0000313" key="10">
    <source>
        <dbReference type="Proteomes" id="UP000295252"/>
    </source>
</evidence>
<dbReference type="PANTHER" id="PTHR47999">
    <property type="entry name" value="TRANSCRIPTION FACTOR MYB8-RELATED-RELATED"/>
    <property type="match status" value="1"/>
</dbReference>
<dbReference type="GO" id="GO:0003677">
    <property type="term" value="F:DNA binding"/>
    <property type="evidence" value="ECO:0007669"/>
    <property type="project" value="UniProtKB-KW"/>
</dbReference>
<dbReference type="AlphaFoldDB" id="A0A068UX81"/>
<dbReference type="PROSITE" id="PS50090">
    <property type="entry name" value="MYB_LIKE"/>
    <property type="match status" value="2"/>
</dbReference>
<feature type="domain" description="HTH myb-type" evidence="8">
    <location>
        <begin position="9"/>
        <end position="61"/>
    </location>
</feature>
<evidence type="ECO:0000256" key="2">
    <source>
        <dbReference type="ARBA" id="ARBA00023015"/>
    </source>
</evidence>
<keyword evidence="10" id="KW-1185">Reference proteome</keyword>
<dbReference type="InterPro" id="IPR009057">
    <property type="entry name" value="Homeodomain-like_sf"/>
</dbReference>
<keyword evidence="3" id="KW-0238">DNA-binding</keyword>
<dbReference type="SMART" id="SM00717">
    <property type="entry name" value="SANT"/>
    <property type="match status" value="2"/>
</dbReference>
<feature type="region of interest" description="Disordered" evidence="6">
    <location>
        <begin position="176"/>
        <end position="204"/>
    </location>
</feature>
<evidence type="ECO:0000256" key="1">
    <source>
        <dbReference type="ARBA" id="ARBA00004123"/>
    </source>
</evidence>
<feature type="domain" description="Myb-like" evidence="7">
    <location>
        <begin position="62"/>
        <end position="112"/>
    </location>
</feature>
<gene>
    <name evidence="9" type="ORF">GSCOC_T00035616001</name>
</gene>
<keyword evidence="5" id="KW-0539">Nucleus</keyword>
<protein>
    <submittedName>
        <fullName evidence="9">Uncharacterized protein</fullName>
    </submittedName>
</protein>